<reference evidence="12 13" key="1">
    <citation type="submission" date="2019-10" db="EMBL/GenBank/DDBJ databases">
        <title>Two novel species isolated from a subtropical stream in China.</title>
        <authorList>
            <person name="Lu H."/>
        </authorList>
    </citation>
    <scope>NUCLEOTIDE SEQUENCE [LARGE SCALE GENOMIC DNA]</scope>
    <source>
        <strain evidence="12 13">FT29W</strain>
    </source>
</reference>
<evidence type="ECO:0000256" key="6">
    <source>
        <dbReference type="ARBA" id="ARBA00022777"/>
    </source>
</evidence>
<keyword evidence="4 9" id="KW-0597">Phosphoprotein</keyword>
<keyword evidence="13" id="KW-1185">Reference proteome</keyword>
<dbReference type="SMART" id="SM00388">
    <property type="entry name" value="HisKA"/>
    <property type="match status" value="1"/>
</dbReference>
<dbReference type="Gene3D" id="3.40.50.2300">
    <property type="match status" value="1"/>
</dbReference>
<dbReference type="Gene3D" id="3.30.565.10">
    <property type="entry name" value="Histidine kinase-like ATPase, C-terminal domain"/>
    <property type="match status" value="1"/>
</dbReference>
<keyword evidence="5" id="KW-0808">Transferase</keyword>
<accession>A0A6A7NAP5</accession>
<sequence length="407" mass="44235">MSELVPRSRIMVVDDQAVHLKALCDILGQHDLDAAGFTTGEAALAHLRGQAYDLLLTDMNMPGMDGLALIEAVRALDPGIACIIMTGAGTVDTAVKAMKIGAFDYIIKPFKAATLLPVLARALESRQLRQQNVKLEAALRDRIDELGRVNLFLEAARKEAERTNHEKSAFLSSMSHELRTPLNSILGFAQILASDRFPKGEGERQRFSQNIVSSGKHLLSLVNEMLDLSKIEAGKVSLVLEAVMLDEVLREVHALVAPLAEKRRIALLLPADCRLELSVDRMRLKQILVNLFSNAIKYNRPQGSVSVDCSIGQRGYACVAISDSGIGLTPEQLQTIFLPFGRAGLDESDEEGTGLGLTITKRLIEAMRGSIGVDSKPGEGSTFRIELPLINAATTNPGVRTTMHHAN</sequence>
<dbReference type="InterPro" id="IPR001789">
    <property type="entry name" value="Sig_transdc_resp-reg_receiver"/>
</dbReference>
<organism evidence="12 13">
    <name type="scientific">Rugamonas aquatica</name>
    <dbReference type="NCBI Taxonomy" id="2743357"/>
    <lineage>
        <taxon>Bacteria</taxon>
        <taxon>Pseudomonadati</taxon>
        <taxon>Pseudomonadota</taxon>
        <taxon>Betaproteobacteria</taxon>
        <taxon>Burkholderiales</taxon>
        <taxon>Oxalobacteraceae</taxon>
        <taxon>Telluria group</taxon>
        <taxon>Rugamonas</taxon>
    </lineage>
</organism>
<dbReference type="EC" id="2.7.13.3" evidence="3"/>
<dbReference type="PANTHER" id="PTHR43047">
    <property type="entry name" value="TWO-COMPONENT HISTIDINE PROTEIN KINASE"/>
    <property type="match status" value="1"/>
</dbReference>
<dbReference type="InterPro" id="IPR036097">
    <property type="entry name" value="HisK_dim/P_sf"/>
</dbReference>
<evidence type="ECO:0000313" key="13">
    <source>
        <dbReference type="Proteomes" id="UP000440498"/>
    </source>
</evidence>
<evidence type="ECO:0000256" key="4">
    <source>
        <dbReference type="ARBA" id="ARBA00022553"/>
    </source>
</evidence>
<dbReference type="GO" id="GO:0000155">
    <property type="term" value="F:phosphorelay sensor kinase activity"/>
    <property type="evidence" value="ECO:0007669"/>
    <property type="project" value="InterPro"/>
</dbReference>
<dbReference type="Proteomes" id="UP000440498">
    <property type="component" value="Unassembled WGS sequence"/>
</dbReference>
<dbReference type="InterPro" id="IPR011006">
    <property type="entry name" value="CheY-like_superfamily"/>
</dbReference>
<dbReference type="PANTHER" id="PTHR43047:SF72">
    <property type="entry name" value="OSMOSENSING HISTIDINE PROTEIN KINASE SLN1"/>
    <property type="match status" value="1"/>
</dbReference>
<dbReference type="Gene3D" id="1.10.287.130">
    <property type="match status" value="1"/>
</dbReference>
<feature type="domain" description="Response regulatory" evidence="11">
    <location>
        <begin position="9"/>
        <end position="123"/>
    </location>
</feature>
<dbReference type="FunFam" id="1.10.287.130:FF:000001">
    <property type="entry name" value="Two-component sensor histidine kinase"/>
    <property type="match status" value="1"/>
</dbReference>
<dbReference type="InterPro" id="IPR005467">
    <property type="entry name" value="His_kinase_dom"/>
</dbReference>
<evidence type="ECO:0000256" key="8">
    <source>
        <dbReference type="ARBA" id="ARBA00023136"/>
    </source>
</evidence>
<dbReference type="PRINTS" id="PR00344">
    <property type="entry name" value="BCTRLSENSOR"/>
</dbReference>
<feature type="modified residue" description="4-aspartylphosphate" evidence="9">
    <location>
        <position position="58"/>
    </location>
</feature>
<dbReference type="PROSITE" id="PS50109">
    <property type="entry name" value="HIS_KIN"/>
    <property type="match status" value="1"/>
</dbReference>
<dbReference type="FunFam" id="3.30.565.10:FF:000006">
    <property type="entry name" value="Sensor histidine kinase WalK"/>
    <property type="match status" value="1"/>
</dbReference>
<dbReference type="RefSeq" id="WP_152841338.1">
    <property type="nucleotide sequence ID" value="NZ_WHUG01000018.1"/>
</dbReference>
<dbReference type="Pfam" id="PF00072">
    <property type="entry name" value="Response_reg"/>
    <property type="match status" value="1"/>
</dbReference>
<dbReference type="GO" id="GO:0005886">
    <property type="term" value="C:plasma membrane"/>
    <property type="evidence" value="ECO:0007669"/>
    <property type="project" value="UniProtKB-SubCell"/>
</dbReference>
<dbReference type="SUPFAM" id="SSF52172">
    <property type="entry name" value="CheY-like"/>
    <property type="match status" value="1"/>
</dbReference>
<dbReference type="Pfam" id="PF00512">
    <property type="entry name" value="HisKA"/>
    <property type="match status" value="1"/>
</dbReference>
<comment type="caution">
    <text evidence="12">The sequence shown here is derived from an EMBL/GenBank/DDBJ whole genome shotgun (WGS) entry which is preliminary data.</text>
</comment>
<comment type="subcellular location">
    <subcellularLocation>
        <location evidence="2">Cell inner membrane</location>
        <topology evidence="2">Multi-pass membrane protein</topology>
    </subcellularLocation>
</comment>
<dbReference type="InterPro" id="IPR036890">
    <property type="entry name" value="HATPase_C_sf"/>
</dbReference>
<protein>
    <recommendedName>
        <fullName evidence="3">histidine kinase</fullName>
        <ecNumber evidence="3">2.7.13.3</ecNumber>
    </recommendedName>
</protein>
<evidence type="ECO:0000256" key="5">
    <source>
        <dbReference type="ARBA" id="ARBA00022679"/>
    </source>
</evidence>
<dbReference type="EMBL" id="WHUG01000018">
    <property type="protein sequence ID" value="MQA42220.1"/>
    <property type="molecule type" value="Genomic_DNA"/>
</dbReference>
<gene>
    <name evidence="12" type="ORF">GEV02_29195</name>
</gene>
<evidence type="ECO:0000256" key="2">
    <source>
        <dbReference type="ARBA" id="ARBA00004429"/>
    </source>
</evidence>
<dbReference type="AlphaFoldDB" id="A0A6A7NAP5"/>
<dbReference type="SMART" id="SM00448">
    <property type="entry name" value="REC"/>
    <property type="match status" value="1"/>
</dbReference>
<dbReference type="SUPFAM" id="SSF47384">
    <property type="entry name" value="Homodimeric domain of signal transducing histidine kinase"/>
    <property type="match status" value="1"/>
</dbReference>
<keyword evidence="6" id="KW-0418">Kinase</keyword>
<feature type="domain" description="Histidine kinase" evidence="10">
    <location>
        <begin position="173"/>
        <end position="391"/>
    </location>
</feature>
<dbReference type="InterPro" id="IPR003594">
    <property type="entry name" value="HATPase_dom"/>
</dbReference>
<keyword evidence="8" id="KW-0472">Membrane</keyword>
<evidence type="ECO:0000256" key="3">
    <source>
        <dbReference type="ARBA" id="ARBA00012438"/>
    </source>
</evidence>
<dbReference type="CDD" id="cd00082">
    <property type="entry name" value="HisKA"/>
    <property type="match status" value="1"/>
</dbReference>
<name>A0A6A7NAP5_9BURK</name>
<dbReference type="SMART" id="SM00387">
    <property type="entry name" value="HATPase_c"/>
    <property type="match status" value="1"/>
</dbReference>
<comment type="catalytic activity">
    <reaction evidence="1">
        <text>ATP + protein L-histidine = ADP + protein N-phospho-L-histidine.</text>
        <dbReference type="EC" id="2.7.13.3"/>
    </reaction>
</comment>
<keyword evidence="7" id="KW-0902">Two-component regulatory system</keyword>
<proteinExistence type="predicted"/>
<dbReference type="SUPFAM" id="SSF55874">
    <property type="entry name" value="ATPase domain of HSP90 chaperone/DNA topoisomerase II/histidine kinase"/>
    <property type="match status" value="1"/>
</dbReference>
<evidence type="ECO:0000259" key="11">
    <source>
        <dbReference type="PROSITE" id="PS50110"/>
    </source>
</evidence>
<evidence type="ECO:0000259" key="10">
    <source>
        <dbReference type="PROSITE" id="PS50109"/>
    </source>
</evidence>
<evidence type="ECO:0000256" key="7">
    <source>
        <dbReference type="ARBA" id="ARBA00023012"/>
    </source>
</evidence>
<dbReference type="Pfam" id="PF02518">
    <property type="entry name" value="HATPase_c"/>
    <property type="match status" value="1"/>
</dbReference>
<dbReference type="GO" id="GO:0009927">
    <property type="term" value="F:histidine phosphotransfer kinase activity"/>
    <property type="evidence" value="ECO:0007669"/>
    <property type="project" value="TreeGrafter"/>
</dbReference>
<dbReference type="PROSITE" id="PS50110">
    <property type="entry name" value="RESPONSE_REGULATORY"/>
    <property type="match status" value="1"/>
</dbReference>
<evidence type="ECO:0000256" key="9">
    <source>
        <dbReference type="PROSITE-ProRule" id="PRU00169"/>
    </source>
</evidence>
<evidence type="ECO:0000256" key="1">
    <source>
        <dbReference type="ARBA" id="ARBA00000085"/>
    </source>
</evidence>
<dbReference type="InterPro" id="IPR003661">
    <property type="entry name" value="HisK_dim/P_dom"/>
</dbReference>
<dbReference type="InterPro" id="IPR004358">
    <property type="entry name" value="Sig_transdc_His_kin-like_C"/>
</dbReference>
<evidence type="ECO:0000313" key="12">
    <source>
        <dbReference type="EMBL" id="MQA42220.1"/>
    </source>
</evidence>